<evidence type="ECO:0000313" key="1">
    <source>
        <dbReference type="EMBL" id="GIO34827.1"/>
    </source>
</evidence>
<comment type="caution">
    <text evidence="1">The sequence shown here is derived from an EMBL/GenBank/DDBJ whole genome shotgun (WGS) entry which is preliminary data.</text>
</comment>
<name>A0A920CFL7_9BACL</name>
<dbReference type="EMBL" id="BORQ01000013">
    <property type="protein sequence ID" value="GIO34827.1"/>
    <property type="molecule type" value="Genomic_DNA"/>
</dbReference>
<sequence>MTLFVRELTIEEGNKLVHIARRGTDPVEVRRVLLILASAQKQIM</sequence>
<proteinExistence type="predicted"/>
<dbReference type="RefSeq" id="WP_280517176.1">
    <property type="nucleotide sequence ID" value="NZ_BORQ01000013.1"/>
</dbReference>
<protein>
    <recommendedName>
        <fullName evidence="3">IS630 family transposase</fullName>
    </recommendedName>
</protein>
<keyword evidence="2" id="KW-1185">Reference proteome</keyword>
<dbReference type="AlphaFoldDB" id="A0A920CFL7"/>
<reference evidence="1" key="1">
    <citation type="submission" date="2021-03" db="EMBL/GenBank/DDBJ databases">
        <title>Antimicrobial resistance genes in bacteria isolated from Japanese honey, and their potential for conferring macrolide and lincosamide resistance in the American foulbrood pathogen Paenibacillus larvae.</title>
        <authorList>
            <person name="Okamoto M."/>
            <person name="Kumagai M."/>
            <person name="Kanamori H."/>
            <person name="Takamatsu D."/>
        </authorList>
    </citation>
    <scope>NUCLEOTIDE SEQUENCE</scope>
    <source>
        <strain evidence="1">J2TS6</strain>
    </source>
</reference>
<evidence type="ECO:0000313" key="2">
    <source>
        <dbReference type="Proteomes" id="UP000679779"/>
    </source>
</evidence>
<evidence type="ECO:0008006" key="3">
    <source>
        <dbReference type="Google" id="ProtNLM"/>
    </source>
</evidence>
<organism evidence="1 2">
    <name type="scientific">Paenibacillus albilobatus</name>
    <dbReference type="NCBI Taxonomy" id="2716884"/>
    <lineage>
        <taxon>Bacteria</taxon>
        <taxon>Bacillati</taxon>
        <taxon>Bacillota</taxon>
        <taxon>Bacilli</taxon>
        <taxon>Bacillales</taxon>
        <taxon>Paenibacillaceae</taxon>
        <taxon>Paenibacillus</taxon>
    </lineage>
</organism>
<dbReference type="Proteomes" id="UP000679779">
    <property type="component" value="Unassembled WGS sequence"/>
</dbReference>
<accession>A0A920CFL7</accession>
<gene>
    <name evidence="1" type="ORF">J2TS6_59680</name>
</gene>